<reference evidence="2" key="1">
    <citation type="journal article" date="2023" name="Genome Biol. Evol.">
        <title>Long-read-based Genome Assembly of Drosophila gunungcola Reveals Fewer Chemosensory Genes in Flower-breeding Species.</title>
        <authorList>
            <person name="Negi A."/>
            <person name="Liao B.Y."/>
            <person name="Yeh S.D."/>
        </authorList>
    </citation>
    <scope>NUCLEOTIDE SEQUENCE</scope>
    <source>
        <strain evidence="2">Sukarami</strain>
    </source>
</reference>
<proteinExistence type="predicted"/>
<evidence type="ECO:0000313" key="3">
    <source>
        <dbReference type="Proteomes" id="UP001059596"/>
    </source>
</evidence>
<dbReference type="AlphaFoldDB" id="A0A9Q0BN41"/>
<dbReference type="EMBL" id="JAMKOV010000007">
    <property type="protein sequence ID" value="KAI8038582.1"/>
    <property type="molecule type" value="Genomic_DNA"/>
</dbReference>
<protein>
    <submittedName>
        <fullName evidence="2">Uncharacterized protein</fullName>
    </submittedName>
</protein>
<gene>
    <name evidence="2" type="ORF">M5D96_008490</name>
</gene>
<name>A0A9Q0BN41_9MUSC</name>
<keyword evidence="3" id="KW-1185">Reference proteome</keyword>
<sequence>MHWPAARDDLIVEMDPTHSSVNCRRRSLLIAHSSLLIRSVAAVELVANQLGKKNPTQASHDAVGSDNAMHNL</sequence>
<organism evidence="2 3">
    <name type="scientific">Drosophila gunungcola</name>
    <name type="common">fruit fly</name>
    <dbReference type="NCBI Taxonomy" id="103775"/>
    <lineage>
        <taxon>Eukaryota</taxon>
        <taxon>Metazoa</taxon>
        <taxon>Ecdysozoa</taxon>
        <taxon>Arthropoda</taxon>
        <taxon>Hexapoda</taxon>
        <taxon>Insecta</taxon>
        <taxon>Pterygota</taxon>
        <taxon>Neoptera</taxon>
        <taxon>Endopterygota</taxon>
        <taxon>Diptera</taxon>
        <taxon>Brachycera</taxon>
        <taxon>Muscomorpha</taxon>
        <taxon>Ephydroidea</taxon>
        <taxon>Drosophilidae</taxon>
        <taxon>Drosophila</taxon>
        <taxon>Sophophora</taxon>
    </lineage>
</organism>
<comment type="caution">
    <text evidence="2">The sequence shown here is derived from an EMBL/GenBank/DDBJ whole genome shotgun (WGS) entry which is preliminary data.</text>
</comment>
<feature type="region of interest" description="Disordered" evidence="1">
    <location>
        <begin position="50"/>
        <end position="72"/>
    </location>
</feature>
<dbReference type="Proteomes" id="UP001059596">
    <property type="component" value="Unassembled WGS sequence"/>
</dbReference>
<evidence type="ECO:0000256" key="1">
    <source>
        <dbReference type="SAM" id="MobiDB-lite"/>
    </source>
</evidence>
<accession>A0A9Q0BN41</accession>
<evidence type="ECO:0000313" key="2">
    <source>
        <dbReference type="EMBL" id="KAI8038582.1"/>
    </source>
</evidence>